<protein>
    <submittedName>
        <fullName evidence="2">Uncharacterized protein</fullName>
    </submittedName>
</protein>
<evidence type="ECO:0000256" key="1">
    <source>
        <dbReference type="SAM" id="MobiDB-lite"/>
    </source>
</evidence>
<proteinExistence type="predicted"/>
<dbReference type="AlphaFoldDB" id="A0AAD3TMV1"/>
<sequence length="325" mass="34218">MQDVFRGGSSQSWRDTRPVLGAAWPRASLGGDTRGLGATPEGVFRRDTRGLWRDTGRLRDGTRGAATLAEAGRDNGASLGDTRHLWERPLGFVLGRHSRSLWSDTRGVGEAFLGPPGVFEATLAVLGEAAIRSLGRTLAVFGATRGVLGATLAVLARPRGQSLGDTRGLWRPALGNLGRDTRSLWGIFSGLGRDLRTSLGATPRSLWERHSRSLARHGASLGATLSLVLGATTGVFGAAYSPSLGSTFGRLEAAFPCSHGLGSLAVFEGHCAVFGRSDTSDLQARQGATDRGGDKGRHETGRAAWARRGTCPAGFCAVRRDKGSC</sequence>
<comment type="caution">
    <text evidence="2">The sequence shown here is derived from an EMBL/GenBank/DDBJ whole genome shotgun (WGS) entry which is preliminary data.</text>
</comment>
<accession>A0AAD3TMV1</accession>
<gene>
    <name evidence="2" type="ORF">Nepgr_033933</name>
</gene>
<reference evidence="2" key="1">
    <citation type="submission" date="2023-05" db="EMBL/GenBank/DDBJ databases">
        <title>Nepenthes gracilis genome sequencing.</title>
        <authorList>
            <person name="Fukushima K."/>
        </authorList>
    </citation>
    <scope>NUCLEOTIDE SEQUENCE</scope>
    <source>
        <strain evidence="2">SING2019-196</strain>
    </source>
</reference>
<evidence type="ECO:0000313" key="3">
    <source>
        <dbReference type="Proteomes" id="UP001279734"/>
    </source>
</evidence>
<organism evidence="2 3">
    <name type="scientific">Nepenthes gracilis</name>
    <name type="common">Slender pitcher plant</name>
    <dbReference type="NCBI Taxonomy" id="150966"/>
    <lineage>
        <taxon>Eukaryota</taxon>
        <taxon>Viridiplantae</taxon>
        <taxon>Streptophyta</taxon>
        <taxon>Embryophyta</taxon>
        <taxon>Tracheophyta</taxon>
        <taxon>Spermatophyta</taxon>
        <taxon>Magnoliopsida</taxon>
        <taxon>eudicotyledons</taxon>
        <taxon>Gunneridae</taxon>
        <taxon>Pentapetalae</taxon>
        <taxon>Caryophyllales</taxon>
        <taxon>Nepenthaceae</taxon>
        <taxon>Nepenthes</taxon>
    </lineage>
</organism>
<dbReference type="EMBL" id="BSYO01000062">
    <property type="protein sequence ID" value="GMH32089.1"/>
    <property type="molecule type" value="Genomic_DNA"/>
</dbReference>
<dbReference type="Proteomes" id="UP001279734">
    <property type="component" value="Unassembled WGS sequence"/>
</dbReference>
<evidence type="ECO:0000313" key="2">
    <source>
        <dbReference type="EMBL" id="GMH32089.1"/>
    </source>
</evidence>
<name>A0AAD3TMV1_NEPGR</name>
<feature type="region of interest" description="Disordered" evidence="1">
    <location>
        <begin position="282"/>
        <end position="301"/>
    </location>
</feature>
<feature type="compositionally biased region" description="Basic and acidic residues" evidence="1">
    <location>
        <begin position="291"/>
        <end position="301"/>
    </location>
</feature>
<keyword evidence="3" id="KW-1185">Reference proteome</keyword>